<dbReference type="InterPro" id="IPR016181">
    <property type="entry name" value="Acyl_CoA_acyltransferase"/>
</dbReference>
<dbReference type="EMBL" id="JAAGOB010000023">
    <property type="protein sequence ID" value="NED98496.1"/>
    <property type="molecule type" value="Genomic_DNA"/>
</dbReference>
<keyword evidence="3" id="KW-1185">Reference proteome</keyword>
<proteinExistence type="predicted"/>
<evidence type="ECO:0000313" key="2">
    <source>
        <dbReference type="EMBL" id="NED98496.1"/>
    </source>
</evidence>
<dbReference type="Pfam" id="PF00583">
    <property type="entry name" value="Acetyltransf_1"/>
    <property type="match status" value="1"/>
</dbReference>
<gene>
    <name evidence="2" type="ORF">G1H11_24670</name>
</gene>
<dbReference type="Proteomes" id="UP000469185">
    <property type="component" value="Unassembled WGS sequence"/>
</dbReference>
<accession>A0A6N9YTX2</accession>
<dbReference type="Pfam" id="PF13312">
    <property type="entry name" value="DUF4081"/>
    <property type="match status" value="1"/>
</dbReference>
<dbReference type="InterPro" id="IPR016794">
    <property type="entry name" value="UCP21603_acetyltransf"/>
</dbReference>
<reference evidence="2 3" key="1">
    <citation type="submission" date="2020-02" db="EMBL/GenBank/DDBJ databases">
        <authorList>
            <person name="Li X.-J."/>
            <person name="Feng X.-M."/>
        </authorList>
    </citation>
    <scope>NUCLEOTIDE SEQUENCE [LARGE SCALE GENOMIC DNA]</scope>
    <source>
        <strain evidence="2 3">CGMCC 4.7225</strain>
    </source>
</reference>
<protein>
    <submittedName>
        <fullName evidence="2">GNAT family N-acetyltransferase</fullName>
    </submittedName>
</protein>
<dbReference type="InterPro" id="IPR000182">
    <property type="entry name" value="GNAT_dom"/>
</dbReference>
<comment type="caution">
    <text evidence="2">The sequence shown here is derived from an EMBL/GenBank/DDBJ whole genome shotgun (WGS) entry which is preliminary data.</text>
</comment>
<dbReference type="Gene3D" id="3.40.630.30">
    <property type="match status" value="1"/>
</dbReference>
<dbReference type="InterPro" id="IPR025289">
    <property type="entry name" value="DUF4081"/>
</dbReference>
<evidence type="ECO:0000259" key="1">
    <source>
        <dbReference type="PROSITE" id="PS51186"/>
    </source>
</evidence>
<organism evidence="2 3">
    <name type="scientific">Phytoactinopolyspora alkaliphila</name>
    <dbReference type="NCBI Taxonomy" id="1783498"/>
    <lineage>
        <taxon>Bacteria</taxon>
        <taxon>Bacillati</taxon>
        <taxon>Actinomycetota</taxon>
        <taxon>Actinomycetes</taxon>
        <taxon>Jiangellales</taxon>
        <taxon>Jiangellaceae</taxon>
        <taxon>Phytoactinopolyspora</taxon>
    </lineage>
</organism>
<feature type="domain" description="N-acetyltransferase" evidence="1">
    <location>
        <begin position="140"/>
        <end position="281"/>
    </location>
</feature>
<keyword evidence="2" id="KW-0808">Transferase</keyword>
<dbReference type="PROSITE" id="PS51186">
    <property type="entry name" value="GNAT"/>
    <property type="match status" value="1"/>
</dbReference>
<dbReference type="GO" id="GO:0016747">
    <property type="term" value="F:acyltransferase activity, transferring groups other than amino-acyl groups"/>
    <property type="evidence" value="ECO:0007669"/>
    <property type="project" value="InterPro"/>
</dbReference>
<dbReference type="PIRSF" id="PIRSF021603">
    <property type="entry name" value="UCP21603_acetyltransf"/>
    <property type="match status" value="1"/>
</dbReference>
<dbReference type="RefSeq" id="WP_163821332.1">
    <property type="nucleotide sequence ID" value="NZ_JAAGOB010000023.1"/>
</dbReference>
<dbReference type="AlphaFoldDB" id="A0A6N9YTX2"/>
<dbReference type="SUPFAM" id="SSF55729">
    <property type="entry name" value="Acyl-CoA N-acyltransferases (Nat)"/>
    <property type="match status" value="1"/>
</dbReference>
<evidence type="ECO:0000313" key="3">
    <source>
        <dbReference type="Proteomes" id="UP000469185"/>
    </source>
</evidence>
<sequence length="281" mass="30166">MLDSLTSLRVLGPKDFPAVAEVVDRDPDVDVFLGSRVHSSKLAPARLGGELWGYYDAGDLSSLCFAGANLVPARATSAAARTFADMALRRGRRCSSLVGPSEPVLTMWDILRPEWGPAREVRSSQPVMVLRGEPAVAPDPHVRRVLPDELDVLHPAAVAMFTEEVGISPNGNDGGAYYRARLTELVRAGRAFARIEDGHVVFKAEIGAVSPSACQVQGVWVRPDRRGEGLSVGGMAAVVVHALRDIAPAVSLYVNDYNHAALGAYRHVGFKQVSTFATVML</sequence>
<name>A0A6N9YTX2_9ACTN</name>